<protein>
    <submittedName>
        <fullName evidence="1">Uncharacterized protein</fullName>
    </submittedName>
</protein>
<name>A0A0A9BXP3_ARUDO</name>
<organism evidence="1">
    <name type="scientific">Arundo donax</name>
    <name type="common">Giant reed</name>
    <name type="synonym">Donax arundinaceus</name>
    <dbReference type="NCBI Taxonomy" id="35708"/>
    <lineage>
        <taxon>Eukaryota</taxon>
        <taxon>Viridiplantae</taxon>
        <taxon>Streptophyta</taxon>
        <taxon>Embryophyta</taxon>
        <taxon>Tracheophyta</taxon>
        <taxon>Spermatophyta</taxon>
        <taxon>Magnoliopsida</taxon>
        <taxon>Liliopsida</taxon>
        <taxon>Poales</taxon>
        <taxon>Poaceae</taxon>
        <taxon>PACMAD clade</taxon>
        <taxon>Arundinoideae</taxon>
        <taxon>Arundineae</taxon>
        <taxon>Arundo</taxon>
    </lineage>
</organism>
<proteinExistence type="predicted"/>
<sequence length="38" mass="4147">MWVGRMRGASRAVRSRVGRFRVLCGAAAKILLVTINSS</sequence>
<reference evidence="1" key="2">
    <citation type="journal article" date="2015" name="Data Brief">
        <title>Shoot transcriptome of the giant reed, Arundo donax.</title>
        <authorList>
            <person name="Barrero R.A."/>
            <person name="Guerrero F.D."/>
            <person name="Moolhuijzen P."/>
            <person name="Goolsby J.A."/>
            <person name="Tidwell J."/>
            <person name="Bellgard S.E."/>
            <person name="Bellgard M.I."/>
        </authorList>
    </citation>
    <scope>NUCLEOTIDE SEQUENCE</scope>
    <source>
        <tissue evidence="1">Shoot tissue taken approximately 20 cm above the soil surface</tissue>
    </source>
</reference>
<accession>A0A0A9BXP3</accession>
<reference evidence="1" key="1">
    <citation type="submission" date="2014-09" db="EMBL/GenBank/DDBJ databases">
        <authorList>
            <person name="Magalhaes I.L.F."/>
            <person name="Oliveira U."/>
            <person name="Santos F.R."/>
            <person name="Vidigal T.H.D.A."/>
            <person name="Brescovit A.D."/>
            <person name="Santos A.J."/>
        </authorList>
    </citation>
    <scope>NUCLEOTIDE SEQUENCE</scope>
    <source>
        <tissue evidence="1">Shoot tissue taken approximately 20 cm above the soil surface</tissue>
    </source>
</reference>
<dbReference type="EMBL" id="GBRH01229081">
    <property type="protein sequence ID" value="JAD68814.1"/>
    <property type="molecule type" value="Transcribed_RNA"/>
</dbReference>
<dbReference type="AlphaFoldDB" id="A0A0A9BXP3"/>
<evidence type="ECO:0000313" key="1">
    <source>
        <dbReference type="EMBL" id="JAD68814.1"/>
    </source>
</evidence>